<proteinExistence type="predicted"/>
<evidence type="ECO:0000256" key="1">
    <source>
        <dbReference type="SAM" id="Phobius"/>
    </source>
</evidence>
<dbReference type="Proteomes" id="UP001153069">
    <property type="component" value="Unassembled WGS sequence"/>
</dbReference>
<feature type="transmembrane region" description="Helical" evidence="1">
    <location>
        <begin position="57"/>
        <end position="76"/>
    </location>
</feature>
<keyword evidence="1" id="KW-0472">Membrane</keyword>
<dbReference type="AlphaFoldDB" id="A0A9N8DBJ9"/>
<feature type="transmembrane region" description="Helical" evidence="1">
    <location>
        <begin position="26"/>
        <end position="45"/>
    </location>
</feature>
<accession>A0A9N8DBJ9</accession>
<protein>
    <submittedName>
        <fullName evidence="2">Sulfolipid biosynthesis protein</fullName>
    </submittedName>
</protein>
<gene>
    <name evidence="2" type="ORF">SEMRO_24_G016600.1</name>
</gene>
<organism evidence="2 3">
    <name type="scientific">Seminavis robusta</name>
    <dbReference type="NCBI Taxonomy" id="568900"/>
    <lineage>
        <taxon>Eukaryota</taxon>
        <taxon>Sar</taxon>
        <taxon>Stramenopiles</taxon>
        <taxon>Ochrophyta</taxon>
        <taxon>Bacillariophyta</taxon>
        <taxon>Bacillariophyceae</taxon>
        <taxon>Bacillariophycidae</taxon>
        <taxon>Naviculales</taxon>
        <taxon>Naviculaceae</taxon>
        <taxon>Seminavis</taxon>
    </lineage>
</organism>
<dbReference type="SUPFAM" id="SSF53448">
    <property type="entry name" value="Nucleotide-diphospho-sugar transferases"/>
    <property type="match status" value="1"/>
</dbReference>
<sequence length="364" mass="41273">MPSCALQGHSRRPQHGRGPPGFKHRFLVGLILAFGCLLAVTGASSDDESSSSKEKKVAIVTLVTTSTYIPGALVLAESLQAVKAKGDRVLLWVGPEDDPRSDMTPDRIAELKEYWDETRQLTKADGSYTECQISEQHKTLIQENPTLKGLDRYWGTCSKFAVWGLVDYDVVVYMDADSVALHNFDFVFDYLDTGEAHFAAHGVPECWDTNPPQFLECNFYTAFFVIKPLPHVQSYFHQLASKQYLAEGEITLLNQVIQQWKPLPRFTLVAQTEAVRPMADDGKTMDWSQAKVYDFAGNPDTKPWMSHALAKQYHDPNWHAYFGSMVPGTEGYNRYMVPQKIWNDYYDKVLAKKEKKQKATKEEL</sequence>
<dbReference type="InterPro" id="IPR050587">
    <property type="entry name" value="GNT1/Glycosyltrans_8"/>
</dbReference>
<evidence type="ECO:0000313" key="2">
    <source>
        <dbReference type="EMBL" id="CAB9497716.1"/>
    </source>
</evidence>
<dbReference type="EMBL" id="CAICTM010000024">
    <property type="protein sequence ID" value="CAB9497716.1"/>
    <property type="molecule type" value="Genomic_DNA"/>
</dbReference>
<reference evidence="2" key="1">
    <citation type="submission" date="2020-06" db="EMBL/GenBank/DDBJ databases">
        <authorList>
            <consortium name="Plant Systems Biology data submission"/>
        </authorList>
    </citation>
    <scope>NUCLEOTIDE SEQUENCE</scope>
    <source>
        <strain evidence="2">D6</strain>
    </source>
</reference>
<name>A0A9N8DBJ9_9STRA</name>
<dbReference type="Gene3D" id="3.90.550.10">
    <property type="entry name" value="Spore Coat Polysaccharide Biosynthesis Protein SpsA, Chain A"/>
    <property type="match status" value="1"/>
</dbReference>
<keyword evidence="3" id="KW-1185">Reference proteome</keyword>
<dbReference type="InterPro" id="IPR029044">
    <property type="entry name" value="Nucleotide-diphossugar_trans"/>
</dbReference>
<evidence type="ECO:0000313" key="3">
    <source>
        <dbReference type="Proteomes" id="UP001153069"/>
    </source>
</evidence>
<comment type="caution">
    <text evidence="2">The sequence shown here is derived from an EMBL/GenBank/DDBJ whole genome shotgun (WGS) entry which is preliminary data.</text>
</comment>
<keyword evidence="1" id="KW-0812">Transmembrane</keyword>
<keyword evidence="1" id="KW-1133">Transmembrane helix</keyword>
<dbReference type="OrthoDB" id="2014201at2759"/>
<dbReference type="PANTHER" id="PTHR11183">
    <property type="entry name" value="GLYCOGENIN SUBFAMILY MEMBER"/>
    <property type="match status" value="1"/>
</dbReference>